<evidence type="ECO:0000259" key="2">
    <source>
        <dbReference type="PROSITE" id="PS51186"/>
    </source>
</evidence>
<dbReference type="Gene3D" id="3.40.630.30">
    <property type="match status" value="1"/>
</dbReference>
<dbReference type="PANTHER" id="PTHR13947">
    <property type="entry name" value="GNAT FAMILY N-ACETYLTRANSFERASE"/>
    <property type="match status" value="1"/>
</dbReference>
<dbReference type="InterPro" id="IPR016181">
    <property type="entry name" value="Acyl_CoA_acyltransferase"/>
</dbReference>
<evidence type="ECO:0000313" key="4">
    <source>
        <dbReference type="Proteomes" id="UP001228044"/>
    </source>
</evidence>
<accession>A0ABT8DWK1</accession>
<dbReference type="CDD" id="cd04301">
    <property type="entry name" value="NAT_SF"/>
    <property type="match status" value="1"/>
</dbReference>
<name>A0ABT8DWK1_9BURK</name>
<dbReference type="InterPro" id="IPR050769">
    <property type="entry name" value="NAT_camello-type"/>
</dbReference>
<dbReference type="EMBL" id="JAUHHC010000003">
    <property type="protein sequence ID" value="MDN3920699.1"/>
    <property type="molecule type" value="Genomic_DNA"/>
</dbReference>
<protein>
    <submittedName>
        <fullName evidence="3">GNAT family N-acetyltransferase</fullName>
    </submittedName>
</protein>
<evidence type="ECO:0000313" key="3">
    <source>
        <dbReference type="EMBL" id="MDN3920699.1"/>
    </source>
</evidence>
<evidence type="ECO:0000256" key="1">
    <source>
        <dbReference type="ARBA" id="ARBA00022679"/>
    </source>
</evidence>
<proteinExistence type="predicted"/>
<dbReference type="Pfam" id="PF00583">
    <property type="entry name" value="Acetyltransf_1"/>
    <property type="match status" value="1"/>
</dbReference>
<dbReference type="Proteomes" id="UP001228044">
    <property type="component" value="Unassembled WGS sequence"/>
</dbReference>
<dbReference type="PANTHER" id="PTHR13947:SF37">
    <property type="entry name" value="LD18367P"/>
    <property type="match status" value="1"/>
</dbReference>
<gene>
    <name evidence="3" type="ORF">QWJ38_10450</name>
</gene>
<dbReference type="InterPro" id="IPR000182">
    <property type="entry name" value="GNAT_dom"/>
</dbReference>
<reference evidence="3 4" key="1">
    <citation type="submission" date="2023-06" db="EMBL/GenBank/DDBJ databases">
        <title>Pelomonas sp. PFR6 16S ribosomal RNA gene Genome sequencing and assembly.</title>
        <authorList>
            <person name="Woo H."/>
        </authorList>
    </citation>
    <scope>NUCLEOTIDE SEQUENCE [LARGE SCALE GENOMIC DNA]</scope>
    <source>
        <strain evidence="3 4">PFR6</strain>
    </source>
</reference>
<comment type="caution">
    <text evidence="3">The sequence shown here is derived from an EMBL/GenBank/DDBJ whole genome shotgun (WGS) entry which is preliminary data.</text>
</comment>
<keyword evidence="4" id="KW-1185">Reference proteome</keyword>
<dbReference type="RefSeq" id="WP_290359024.1">
    <property type="nucleotide sequence ID" value="NZ_JAUHHC010000003.1"/>
</dbReference>
<keyword evidence="1" id="KW-0808">Transferase</keyword>
<dbReference type="PROSITE" id="PS51186">
    <property type="entry name" value="GNAT"/>
    <property type="match status" value="1"/>
</dbReference>
<sequence>MQSPPTPAAAAVTLRPPAPGDIGWIVARHGQLYAAEFGWDLGFEALVATIAGRLAQRLDPAREACWIAERGGERLGCVCLVQARDEGSDAPEAGVAQLRLLLVEPSARGLGLGRRLVRHCSDFARRADYRRIRLWTNSLLLAARGIYAAEGYILVGSESHHSFGQDLVGEIWELDLQ</sequence>
<dbReference type="SUPFAM" id="SSF55729">
    <property type="entry name" value="Acyl-CoA N-acyltransferases (Nat)"/>
    <property type="match status" value="1"/>
</dbReference>
<feature type="domain" description="N-acetyltransferase" evidence="2">
    <location>
        <begin position="12"/>
        <end position="177"/>
    </location>
</feature>
<organism evidence="3 4">
    <name type="scientific">Roseateles violae</name>
    <dbReference type="NCBI Taxonomy" id="3058042"/>
    <lineage>
        <taxon>Bacteria</taxon>
        <taxon>Pseudomonadati</taxon>
        <taxon>Pseudomonadota</taxon>
        <taxon>Betaproteobacteria</taxon>
        <taxon>Burkholderiales</taxon>
        <taxon>Sphaerotilaceae</taxon>
        <taxon>Roseateles</taxon>
    </lineage>
</organism>